<sequence>MRYVNLTIAITFSKVSPVIKKQFGCYQDFVDKEYMTEREKEAIERLDGNCGTHITYVPIMWACKAVDRARLEGNIRSNSAQKTVTDEILKVRGRCGSVMGWHDNNIPLVYTQVVTIAVYSFFFFSLIGEQYIDPNQGYNGYSIDLYFPVSGLLQLVFYMGWLKIAITLITNTTHPPTPLLADEPPPLPTRRVRPPPPCAGRRCGRGQGRVRQRRPRSQEELQALSFRRD</sequence>
<organism evidence="8 9">
    <name type="scientific">Penaeus vannamei</name>
    <name type="common">Whiteleg shrimp</name>
    <name type="synonym">Litopenaeus vannamei</name>
    <dbReference type="NCBI Taxonomy" id="6689"/>
    <lineage>
        <taxon>Eukaryota</taxon>
        <taxon>Metazoa</taxon>
        <taxon>Ecdysozoa</taxon>
        <taxon>Arthropoda</taxon>
        <taxon>Crustacea</taxon>
        <taxon>Multicrustacea</taxon>
        <taxon>Malacostraca</taxon>
        <taxon>Eumalacostraca</taxon>
        <taxon>Eucarida</taxon>
        <taxon>Decapoda</taxon>
        <taxon>Dendrobranchiata</taxon>
        <taxon>Penaeoidea</taxon>
        <taxon>Penaeidae</taxon>
        <taxon>Penaeus</taxon>
    </lineage>
</organism>
<evidence type="ECO:0000256" key="5">
    <source>
        <dbReference type="ARBA" id="ARBA00034769"/>
    </source>
</evidence>
<evidence type="ECO:0000256" key="6">
    <source>
        <dbReference type="RuleBase" id="RU363126"/>
    </source>
</evidence>
<keyword evidence="4 6" id="KW-0472">Membrane</keyword>
<evidence type="ECO:0000256" key="2">
    <source>
        <dbReference type="ARBA" id="ARBA00022692"/>
    </source>
</evidence>
<dbReference type="InterPro" id="IPR000615">
    <property type="entry name" value="Bestrophin"/>
</dbReference>
<keyword evidence="6" id="KW-0407">Ion channel</keyword>
<gene>
    <name evidence="8" type="ORF">C7M84_000900</name>
</gene>
<reference evidence="8 9" key="2">
    <citation type="submission" date="2019-01" db="EMBL/GenBank/DDBJ databases">
        <title>The decoding of complex shrimp genome reveals the adaptation for benthos swimmer, frequently molting mechanism and breeding impact on genome.</title>
        <authorList>
            <person name="Sun Y."/>
            <person name="Gao Y."/>
            <person name="Yu Y."/>
        </authorList>
    </citation>
    <scope>NUCLEOTIDE SEQUENCE [LARGE SCALE GENOMIC DNA]</scope>
    <source>
        <tissue evidence="8">Muscle</tissue>
    </source>
</reference>
<comment type="function">
    <text evidence="6">Forms chloride channels.</text>
</comment>
<comment type="caution">
    <text evidence="8">The sequence shown here is derived from an EMBL/GenBank/DDBJ whole genome shotgun (WGS) entry which is preliminary data.</text>
</comment>
<comment type="subcellular location">
    <subcellularLocation>
        <location evidence="6">Cell membrane</location>
        <topology evidence="6">Multi-pass membrane protein</topology>
    </subcellularLocation>
    <subcellularLocation>
        <location evidence="1">Membrane</location>
    </subcellularLocation>
</comment>
<dbReference type="Proteomes" id="UP000283509">
    <property type="component" value="Unassembled WGS sequence"/>
</dbReference>
<protein>
    <recommendedName>
        <fullName evidence="6">Bestrophin homolog</fullName>
    </recommendedName>
</protein>
<feature type="region of interest" description="Disordered" evidence="7">
    <location>
        <begin position="175"/>
        <end position="229"/>
    </location>
</feature>
<evidence type="ECO:0000313" key="8">
    <source>
        <dbReference type="EMBL" id="ROT80359.1"/>
    </source>
</evidence>
<feature type="compositionally biased region" description="Pro residues" evidence="7">
    <location>
        <begin position="175"/>
        <end position="198"/>
    </location>
</feature>
<feature type="compositionally biased region" description="Basic residues" evidence="7">
    <location>
        <begin position="202"/>
        <end position="215"/>
    </location>
</feature>
<evidence type="ECO:0000256" key="3">
    <source>
        <dbReference type="ARBA" id="ARBA00022989"/>
    </source>
</evidence>
<feature type="transmembrane region" description="Helical" evidence="6">
    <location>
        <begin position="147"/>
        <end position="169"/>
    </location>
</feature>
<keyword evidence="6" id="KW-0813">Transport</keyword>
<dbReference type="PANTHER" id="PTHR10736">
    <property type="entry name" value="BESTROPHIN"/>
    <property type="match status" value="1"/>
</dbReference>
<keyword evidence="6" id="KW-1003">Cell membrane</keyword>
<accession>A0A423TV73</accession>
<dbReference type="OrthoDB" id="201595at2759"/>
<dbReference type="GO" id="GO:0034707">
    <property type="term" value="C:chloride channel complex"/>
    <property type="evidence" value="ECO:0007669"/>
    <property type="project" value="UniProtKB-KW"/>
</dbReference>
<feature type="transmembrane region" description="Helical" evidence="6">
    <location>
        <begin position="108"/>
        <end position="127"/>
    </location>
</feature>
<reference evidence="8 9" key="1">
    <citation type="submission" date="2018-04" db="EMBL/GenBank/DDBJ databases">
        <authorList>
            <person name="Zhang X."/>
            <person name="Yuan J."/>
            <person name="Li F."/>
            <person name="Xiang J."/>
        </authorList>
    </citation>
    <scope>NUCLEOTIDE SEQUENCE [LARGE SCALE GENOMIC DNA]</scope>
    <source>
        <tissue evidence="8">Muscle</tissue>
    </source>
</reference>
<dbReference type="Pfam" id="PF01062">
    <property type="entry name" value="Bestrophin"/>
    <property type="match status" value="1"/>
</dbReference>
<dbReference type="GO" id="GO:0005886">
    <property type="term" value="C:plasma membrane"/>
    <property type="evidence" value="ECO:0007669"/>
    <property type="project" value="UniProtKB-SubCell"/>
</dbReference>
<dbReference type="PANTHER" id="PTHR10736:SF0">
    <property type="entry name" value="BESTROPHIN HOMOLOG"/>
    <property type="match status" value="1"/>
</dbReference>
<dbReference type="AlphaFoldDB" id="A0A423TV73"/>
<dbReference type="STRING" id="6689.A0A423TV73"/>
<keyword evidence="6" id="KW-0406">Ion transport</keyword>
<keyword evidence="6" id="KW-0869">Chloride channel</keyword>
<keyword evidence="9" id="KW-1185">Reference proteome</keyword>
<comment type="similarity">
    <text evidence="5 6">Belongs to the anion channel-forming bestrophin (TC 1.A.46) family. Calcium-sensitive chloride channel subfamily.</text>
</comment>
<proteinExistence type="inferred from homology"/>
<keyword evidence="2 6" id="KW-0812">Transmembrane</keyword>
<name>A0A423TV73_PENVA</name>
<dbReference type="GO" id="GO:0005254">
    <property type="term" value="F:chloride channel activity"/>
    <property type="evidence" value="ECO:0007669"/>
    <property type="project" value="UniProtKB-KW"/>
</dbReference>
<evidence type="ECO:0000256" key="4">
    <source>
        <dbReference type="ARBA" id="ARBA00023136"/>
    </source>
</evidence>
<keyword evidence="6" id="KW-0868">Chloride</keyword>
<keyword evidence="3 6" id="KW-1133">Transmembrane helix</keyword>
<dbReference type="EMBL" id="QCYY01001126">
    <property type="protein sequence ID" value="ROT80359.1"/>
    <property type="molecule type" value="Genomic_DNA"/>
</dbReference>
<evidence type="ECO:0000256" key="1">
    <source>
        <dbReference type="ARBA" id="ARBA00004370"/>
    </source>
</evidence>
<evidence type="ECO:0000256" key="7">
    <source>
        <dbReference type="SAM" id="MobiDB-lite"/>
    </source>
</evidence>
<evidence type="ECO:0000313" key="9">
    <source>
        <dbReference type="Proteomes" id="UP000283509"/>
    </source>
</evidence>
<dbReference type="InterPro" id="IPR021134">
    <property type="entry name" value="Bestrophin-like"/>
</dbReference>